<proteinExistence type="predicted"/>
<dbReference type="Gene3D" id="1.10.10.60">
    <property type="entry name" value="Homeodomain-like"/>
    <property type="match status" value="1"/>
</dbReference>
<evidence type="ECO:0000313" key="4">
    <source>
        <dbReference type="EMBL" id="QEE21224.1"/>
    </source>
</evidence>
<evidence type="ECO:0000256" key="3">
    <source>
        <dbReference type="ARBA" id="ARBA00023163"/>
    </source>
</evidence>
<dbReference type="KEGG" id="yti:FNA67_14000"/>
<evidence type="ECO:0000256" key="2">
    <source>
        <dbReference type="ARBA" id="ARBA00023125"/>
    </source>
</evidence>
<sequence length="191" mass="20406">MGRVSRQQADENHKQILEAASHLFRANGLKETSVPQVMAAAGLTHGGFYGHFASKEALSAAACQSAFAWLDDYFKDIAARHPGDPAAARAELIDNYLSPDHRDHPGDGCPAISLGADVGREPADSPVREAYRQGIEGILDILRDDFAVASRSQALASYSTLVGALLLSRATEGSPLSDEILEVARKALLPR</sequence>
<evidence type="ECO:0000313" key="5">
    <source>
        <dbReference type="Proteomes" id="UP000321062"/>
    </source>
</evidence>
<dbReference type="Pfam" id="PF00440">
    <property type="entry name" value="TetR_N"/>
    <property type="match status" value="1"/>
</dbReference>
<dbReference type="SUPFAM" id="SSF46689">
    <property type="entry name" value="Homeodomain-like"/>
    <property type="match status" value="1"/>
</dbReference>
<keyword evidence="2" id="KW-0238">DNA-binding</keyword>
<dbReference type="Gene3D" id="1.10.357.10">
    <property type="entry name" value="Tetracycline Repressor, domain 2"/>
    <property type="match status" value="1"/>
</dbReference>
<protein>
    <submittedName>
        <fullName evidence="4">TetR/AcrR family transcriptional regulator</fullName>
    </submittedName>
</protein>
<dbReference type="SUPFAM" id="SSF48498">
    <property type="entry name" value="Tetracyclin repressor-like, C-terminal domain"/>
    <property type="match status" value="1"/>
</dbReference>
<dbReference type="PROSITE" id="PS50977">
    <property type="entry name" value="HTH_TETR_2"/>
    <property type="match status" value="1"/>
</dbReference>
<dbReference type="PROSITE" id="PS01081">
    <property type="entry name" value="HTH_TETR_1"/>
    <property type="match status" value="1"/>
</dbReference>
<dbReference type="PANTHER" id="PTHR47506:SF7">
    <property type="entry name" value="TRANSCRIPTIONAL REGULATORY PROTEIN"/>
    <property type="match status" value="1"/>
</dbReference>
<dbReference type="PANTHER" id="PTHR47506">
    <property type="entry name" value="TRANSCRIPTIONAL REGULATORY PROTEIN"/>
    <property type="match status" value="1"/>
</dbReference>
<dbReference type="InterPro" id="IPR009057">
    <property type="entry name" value="Homeodomain-like_sf"/>
</dbReference>
<dbReference type="InterPro" id="IPR036271">
    <property type="entry name" value="Tet_transcr_reg_TetR-rel_C_sf"/>
</dbReference>
<reference evidence="4 5" key="1">
    <citation type="journal article" date="2015" name="Int. J. Syst. Evol. Microbiol.">
        <title>Youhaiella tibetensis gen. nov., sp. nov., isolated from subsurface sediment.</title>
        <authorList>
            <person name="Wang Y.X."/>
            <person name="Huang F.Q."/>
            <person name="Nogi Y."/>
            <person name="Pang S.J."/>
            <person name="Wang P.K."/>
            <person name="Lv J."/>
        </authorList>
    </citation>
    <scope>NUCLEOTIDE SEQUENCE [LARGE SCALE GENOMIC DNA]</scope>
    <source>
        <strain evidence="5">fig4</strain>
    </source>
</reference>
<dbReference type="GO" id="GO:0003677">
    <property type="term" value="F:DNA binding"/>
    <property type="evidence" value="ECO:0007669"/>
    <property type="project" value="UniProtKB-UniRule"/>
</dbReference>
<accession>A0A5B9DS95</accession>
<dbReference type="RefSeq" id="WP_049705745.1">
    <property type="nucleotide sequence ID" value="NZ_BMFM01000001.1"/>
</dbReference>
<dbReference type="OrthoDB" id="9798857at2"/>
<dbReference type="EMBL" id="CP041690">
    <property type="protein sequence ID" value="QEE21224.1"/>
    <property type="molecule type" value="Genomic_DNA"/>
</dbReference>
<evidence type="ECO:0000256" key="1">
    <source>
        <dbReference type="ARBA" id="ARBA00023015"/>
    </source>
</evidence>
<gene>
    <name evidence="4" type="ORF">FNA67_14000</name>
</gene>
<dbReference type="InterPro" id="IPR001647">
    <property type="entry name" value="HTH_TetR"/>
</dbReference>
<keyword evidence="5" id="KW-1185">Reference proteome</keyword>
<dbReference type="Proteomes" id="UP000321062">
    <property type="component" value="Chromosome"/>
</dbReference>
<organism evidence="4 5">
    <name type="scientific">Paradevosia tibetensis</name>
    <dbReference type="NCBI Taxonomy" id="1447062"/>
    <lineage>
        <taxon>Bacteria</taxon>
        <taxon>Pseudomonadati</taxon>
        <taxon>Pseudomonadota</taxon>
        <taxon>Alphaproteobacteria</taxon>
        <taxon>Hyphomicrobiales</taxon>
        <taxon>Devosiaceae</taxon>
        <taxon>Paradevosia</taxon>
    </lineage>
</organism>
<dbReference type="PRINTS" id="PR00455">
    <property type="entry name" value="HTHTETR"/>
</dbReference>
<dbReference type="InterPro" id="IPR023772">
    <property type="entry name" value="DNA-bd_HTH_TetR-type_CS"/>
</dbReference>
<dbReference type="AlphaFoldDB" id="A0A5B9DS95"/>
<keyword evidence="1" id="KW-0805">Transcription regulation</keyword>
<name>A0A5B9DS95_9HYPH</name>
<keyword evidence="3" id="KW-0804">Transcription</keyword>